<organism evidence="1 2">
    <name type="scientific">Bacillus salitolerans</name>
    <dbReference type="NCBI Taxonomy" id="1437434"/>
    <lineage>
        <taxon>Bacteria</taxon>
        <taxon>Bacillati</taxon>
        <taxon>Bacillota</taxon>
        <taxon>Bacilli</taxon>
        <taxon>Bacillales</taxon>
        <taxon>Bacillaceae</taxon>
        <taxon>Bacillus</taxon>
    </lineage>
</organism>
<gene>
    <name evidence="1" type="ORF">ACFSCX_16270</name>
</gene>
<evidence type="ECO:0000313" key="2">
    <source>
        <dbReference type="Proteomes" id="UP001597214"/>
    </source>
</evidence>
<comment type="caution">
    <text evidence="1">The sequence shown here is derived from an EMBL/GenBank/DDBJ whole genome shotgun (WGS) entry which is preliminary data.</text>
</comment>
<accession>A0ABW4LSP4</accession>
<reference evidence="2" key="1">
    <citation type="journal article" date="2019" name="Int. J. Syst. Evol. Microbiol.">
        <title>The Global Catalogue of Microorganisms (GCM) 10K type strain sequencing project: providing services to taxonomists for standard genome sequencing and annotation.</title>
        <authorList>
            <consortium name="The Broad Institute Genomics Platform"/>
            <consortium name="The Broad Institute Genome Sequencing Center for Infectious Disease"/>
            <person name="Wu L."/>
            <person name="Ma J."/>
        </authorList>
    </citation>
    <scope>NUCLEOTIDE SEQUENCE [LARGE SCALE GENOMIC DNA]</scope>
    <source>
        <strain evidence="2">CCUG 49339</strain>
    </source>
</reference>
<sequence length="165" mass="19285">MEKLEIVLCDFNKKDLNTFINEELKLTKSKVKSSHFYNNITREDMEFSQVRNIEWILTPKGTGNILLDDLQIGIKLKNVIIVLSFDEQYGDIVINFPEDGVLEGDRENNKVQLIKLVNYLVDIKKNYDVQKIIIGYEPVFDEDTLLIEINNKEVNYDKKIEKLLS</sequence>
<protein>
    <submittedName>
        <fullName evidence="1">Uncharacterized protein</fullName>
    </submittedName>
</protein>
<name>A0ABW4LSP4_9BACI</name>
<dbReference type="Proteomes" id="UP001597214">
    <property type="component" value="Unassembled WGS sequence"/>
</dbReference>
<keyword evidence="2" id="KW-1185">Reference proteome</keyword>
<proteinExistence type="predicted"/>
<dbReference type="RefSeq" id="WP_377929308.1">
    <property type="nucleotide sequence ID" value="NZ_JBHUEM010000030.1"/>
</dbReference>
<dbReference type="EMBL" id="JBHUEM010000030">
    <property type="protein sequence ID" value="MFD1738091.1"/>
    <property type="molecule type" value="Genomic_DNA"/>
</dbReference>
<evidence type="ECO:0000313" key="1">
    <source>
        <dbReference type="EMBL" id="MFD1738091.1"/>
    </source>
</evidence>